<dbReference type="AlphaFoldDB" id="A0A4C2A522"/>
<evidence type="ECO:0000313" key="2">
    <source>
        <dbReference type="Proteomes" id="UP000299102"/>
    </source>
</evidence>
<sequence length="146" mass="16656">MKTRLPYELSARRLACPEDSMAGTALVKGEGDVMIKTEDEMDDMMIKQELDIGPILLQSKVTCSALSPSDQLTTILRRYLGMFFSWKACIMQSQLAELKVFLMSKVATRQYFFETPFHLVLAITSWVVHTTKLIASRVDHPFRNAY</sequence>
<protein>
    <submittedName>
        <fullName evidence="1">Uncharacterized protein</fullName>
    </submittedName>
</protein>
<evidence type="ECO:0000313" key="1">
    <source>
        <dbReference type="EMBL" id="GBP94279.1"/>
    </source>
</evidence>
<dbReference type="EMBL" id="BGZK01002484">
    <property type="protein sequence ID" value="GBP94279.1"/>
    <property type="molecule type" value="Genomic_DNA"/>
</dbReference>
<proteinExistence type="predicted"/>
<comment type="caution">
    <text evidence="1">The sequence shown here is derived from an EMBL/GenBank/DDBJ whole genome shotgun (WGS) entry which is preliminary data.</text>
</comment>
<dbReference type="Proteomes" id="UP000299102">
    <property type="component" value="Unassembled WGS sequence"/>
</dbReference>
<keyword evidence="2" id="KW-1185">Reference proteome</keyword>
<reference evidence="1 2" key="1">
    <citation type="journal article" date="2019" name="Commun. Biol.">
        <title>The bagworm genome reveals a unique fibroin gene that provides high tensile strength.</title>
        <authorList>
            <person name="Kono N."/>
            <person name="Nakamura H."/>
            <person name="Ohtoshi R."/>
            <person name="Tomita M."/>
            <person name="Numata K."/>
            <person name="Arakawa K."/>
        </authorList>
    </citation>
    <scope>NUCLEOTIDE SEQUENCE [LARGE SCALE GENOMIC DNA]</scope>
</reference>
<accession>A0A4C2A522</accession>
<organism evidence="1 2">
    <name type="scientific">Eumeta variegata</name>
    <name type="common">Bagworm moth</name>
    <name type="synonym">Eumeta japonica</name>
    <dbReference type="NCBI Taxonomy" id="151549"/>
    <lineage>
        <taxon>Eukaryota</taxon>
        <taxon>Metazoa</taxon>
        <taxon>Ecdysozoa</taxon>
        <taxon>Arthropoda</taxon>
        <taxon>Hexapoda</taxon>
        <taxon>Insecta</taxon>
        <taxon>Pterygota</taxon>
        <taxon>Neoptera</taxon>
        <taxon>Endopterygota</taxon>
        <taxon>Lepidoptera</taxon>
        <taxon>Glossata</taxon>
        <taxon>Ditrysia</taxon>
        <taxon>Tineoidea</taxon>
        <taxon>Psychidae</taxon>
        <taxon>Oiketicinae</taxon>
        <taxon>Eumeta</taxon>
    </lineage>
</organism>
<gene>
    <name evidence="1" type="ORF">EVAR_102927_1</name>
</gene>
<name>A0A4C2A522_EUMVA</name>